<name>B6W683_9FIRM</name>
<organism evidence="2 3">
    <name type="scientific">Anaerococcus hydrogenalis DSM 7454</name>
    <dbReference type="NCBI Taxonomy" id="561177"/>
    <lineage>
        <taxon>Bacteria</taxon>
        <taxon>Bacillati</taxon>
        <taxon>Bacillota</taxon>
        <taxon>Tissierellia</taxon>
        <taxon>Tissierellales</taxon>
        <taxon>Peptoniphilaceae</taxon>
        <taxon>Anaerococcus</taxon>
    </lineage>
</organism>
<dbReference type="AlphaFoldDB" id="B6W683"/>
<sequence>MELAPSYNTVSRQKPAPYNLLPFYAFIIFLLFIHFHIPFSLKFL</sequence>
<comment type="caution">
    <text evidence="2">The sequence shown here is derived from an EMBL/GenBank/DDBJ whole genome shotgun (WGS) entry which is preliminary data.</text>
</comment>
<evidence type="ECO:0000313" key="3">
    <source>
        <dbReference type="Proteomes" id="UP000005451"/>
    </source>
</evidence>
<dbReference type="EMBL" id="ABXA01000002">
    <property type="protein sequence ID" value="EEB37031.1"/>
    <property type="molecule type" value="Genomic_DNA"/>
</dbReference>
<reference evidence="2 3" key="2">
    <citation type="submission" date="2008-10" db="EMBL/GenBank/DDBJ databases">
        <title>Draft genome sequence of Anaerococcus hydrogenalis (DSM 7454).</title>
        <authorList>
            <person name="Sudarsanam P."/>
            <person name="Ley R."/>
            <person name="Guruge J."/>
            <person name="Turnbaugh P.J."/>
            <person name="Mahowald M."/>
            <person name="Liep D."/>
            <person name="Gordon J."/>
        </authorList>
    </citation>
    <scope>NUCLEOTIDE SEQUENCE [LARGE SCALE GENOMIC DNA]</scope>
    <source>
        <strain evidence="2 3">DSM 7454</strain>
    </source>
</reference>
<protein>
    <submittedName>
        <fullName evidence="2">Uncharacterized protein</fullName>
    </submittedName>
</protein>
<feature type="transmembrane region" description="Helical" evidence="1">
    <location>
        <begin position="20"/>
        <end position="41"/>
    </location>
</feature>
<evidence type="ECO:0000313" key="2">
    <source>
        <dbReference type="EMBL" id="EEB37031.1"/>
    </source>
</evidence>
<proteinExistence type="predicted"/>
<keyword evidence="1" id="KW-0812">Transmembrane</keyword>
<keyword evidence="1" id="KW-0472">Membrane</keyword>
<reference evidence="2 3" key="1">
    <citation type="submission" date="2008-09" db="EMBL/GenBank/DDBJ databases">
        <authorList>
            <person name="Fulton L."/>
            <person name="Clifton S."/>
            <person name="Fulton B."/>
            <person name="Xu J."/>
            <person name="Minx P."/>
            <person name="Pepin K.H."/>
            <person name="Johnson M."/>
            <person name="Thiruvilangam P."/>
            <person name="Bhonagiri V."/>
            <person name="Nash W.E."/>
            <person name="Mardis E.R."/>
            <person name="Wilson R.K."/>
        </authorList>
    </citation>
    <scope>NUCLEOTIDE SEQUENCE [LARGE SCALE GENOMIC DNA]</scope>
    <source>
        <strain evidence="2 3">DSM 7454</strain>
    </source>
</reference>
<evidence type="ECO:0000256" key="1">
    <source>
        <dbReference type="SAM" id="Phobius"/>
    </source>
</evidence>
<accession>B6W683</accession>
<dbReference type="Proteomes" id="UP000005451">
    <property type="component" value="Unassembled WGS sequence"/>
</dbReference>
<gene>
    <name evidence="2" type="ORF">ANHYDRO_00063</name>
</gene>
<keyword evidence="1" id="KW-1133">Transmembrane helix</keyword>